<proteinExistence type="predicted"/>
<protein>
    <submittedName>
        <fullName evidence="1">Uncharacterized protein</fullName>
    </submittedName>
</protein>
<dbReference type="EMBL" id="AOUO01000454">
    <property type="protein sequence ID" value="EOD64973.1"/>
    <property type="molecule type" value="Genomic_DNA"/>
</dbReference>
<comment type="caution">
    <text evidence="1">The sequence shown here is derived from an EMBL/GenBank/DDBJ whole genome shotgun (WGS) entry which is preliminary data.</text>
</comment>
<keyword evidence="2" id="KW-1185">Reference proteome</keyword>
<evidence type="ECO:0000313" key="2">
    <source>
        <dbReference type="Proteomes" id="UP000014139"/>
    </source>
</evidence>
<name>R1G087_9PSEU</name>
<reference evidence="1 2" key="1">
    <citation type="submission" date="2013-02" db="EMBL/GenBank/DDBJ databases">
        <title>Draft genome sequence of Amycolatopsis vancoresmycina strain DSM 44592T.</title>
        <authorList>
            <person name="Kumar S."/>
            <person name="Kaur N."/>
            <person name="Kaur C."/>
            <person name="Raghava G.P.S."/>
            <person name="Mayilraj S."/>
        </authorList>
    </citation>
    <scope>NUCLEOTIDE SEQUENCE [LARGE SCALE GENOMIC DNA]</scope>
    <source>
        <strain evidence="1 2">DSM 44592</strain>
    </source>
</reference>
<sequence>MITTCRAVIARRMTYRQAKKADDKLRALAGRLGYSENLKLSINNYADGFDRVRHWCGGDYGKTKHYRLAIDAVEDIDTRLEAFDDDLSRLEHFSPDEADSLRTKLRRAQRAIRRLDELLIWADEVTQPIVFAGAQRAAGIRQRDRARVRIELARPRRDVLPIEAKSPSVRAARRLLDLAVLLLPPARRSRYSEEFSAEFRQLSAGRVGFALRLVLHSLALRRVLAEQAPEPEGE</sequence>
<dbReference type="Proteomes" id="UP000014139">
    <property type="component" value="Unassembled WGS sequence"/>
</dbReference>
<organism evidence="1 2">
    <name type="scientific">Amycolatopsis vancoresmycina DSM 44592</name>
    <dbReference type="NCBI Taxonomy" id="1292037"/>
    <lineage>
        <taxon>Bacteria</taxon>
        <taxon>Bacillati</taxon>
        <taxon>Actinomycetota</taxon>
        <taxon>Actinomycetes</taxon>
        <taxon>Pseudonocardiales</taxon>
        <taxon>Pseudonocardiaceae</taxon>
        <taxon>Amycolatopsis</taxon>
    </lineage>
</organism>
<dbReference type="AlphaFoldDB" id="R1G087"/>
<evidence type="ECO:0000313" key="1">
    <source>
        <dbReference type="EMBL" id="EOD64973.1"/>
    </source>
</evidence>
<gene>
    <name evidence="1" type="ORF">H480_29111</name>
</gene>
<accession>R1G087</accession>